<comment type="subcellular location">
    <subcellularLocation>
        <location evidence="1">Cell membrane</location>
        <topology evidence="1">Multi-pass membrane protein</topology>
    </subcellularLocation>
</comment>
<reference evidence="7 8" key="1">
    <citation type="journal article" date="2013" name="PLoS Genet.">
        <title>The genome and development-dependent transcriptomes of Pyronema confluens: a window into fungal evolution.</title>
        <authorList>
            <person name="Traeger S."/>
            <person name="Altegoer F."/>
            <person name="Freitag M."/>
            <person name="Gabaldon T."/>
            <person name="Kempken F."/>
            <person name="Kumar A."/>
            <person name="Marcet-Houben M."/>
            <person name="Poggeler S."/>
            <person name="Stajich J.E."/>
            <person name="Nowrousian M."/>
        </authorList>
    </citation>
    <scope>NUCLEOTIDE SEQUENCE [LARGE SCALE GENOMIC DNA]</scope>
    <source>
        <strain evidence="8">CBS 100304</strain>
        <tissue evidence="7">Vegetative mycelium</tissue>
    </source>
</reference>
<feature type="region of interest" description="Disordered" evidence="5">
    <location>
        <begin position="1"/>
        <end position="42"/>
    </location>
</feature>
<dbReference type="OrthoDB" id="194358at2759"/>
<gene>
    <name evidence="7" type="ORF">PCON_05911</name>
</gene>
<evidence type="ECO:0000256" key="3">
    <source>
        <dbReference type="ARBA" id="ARBA00022989"/>
    </source>
</evidence>
<evidence type="ECO:0000313" key="8">
    <source>
        <dbReference type="Proteomes" id="UP000018144"/>
    </source>
</evidence>
<sequence>MASQVPLSRRSTATTGSTIDEFGGVKPRLSLPKKGDRDRSPAVDWKQDIHPMQPRCLVINYKEKEPGQDKRRTEAVEVYDITTLKRECRRKRTPNELRFFHVQNWSEGTRYLIHKFELRGEHEDNLTVLPGFNKWITKAKPSRRAGKPLLEAKTFKLLTDPWRQINKCAVGLDFLKRYKCSDYSNQEMSKATWVTGLQGYDDTDNPVLHSNVFGQRMAMYVQFASTDVETPGEDMHMKNPYPDVPLEQVYDNGNTVILFDNSHTGSCQDTLVPARGELEARWRRLPWHISSRSPTSPGGGEKGLTSDCMREITQDIFKAIANVWDDLLDASWEHVSILEDKIFEHPADESRAPELWRNSAKWLVYEKLMYGHQDAILDMQQHLVRLDNDTSDEGMWLRESPTDFERLANLIEEDLVKRTQNLSELMYKSVGIRDSRESLRLGASMWRLSWITFIFLPLTFLTSFLGMNVDTFRDNPPIKWYFISAVPFMLLVLIFWYLLKHWFAKSRQMPLQRGAYEALFTELQTQRSELWTRTGPKDIVHPADRMSRIKWHLIRRWTTGDAIPRASGVGQEDEPIGQWNRMKRYLIQRWTNEIELAPMDADLEAGRALINAVVKTALPPVVMIESETDVAEEGSERNSRVMVEEISEDNNGLMTDEGPVPPVGLGVKGVDWAADTRGRVQERGSEGVLRKEGKKNQ</sequence>
<keyword evidence="2 6" id="KW-0812">Transmembrane</keyword>
<feature type="compositionally biased region" description="Basic and acidic residues" evidence="5">
    <location>
        <begin position="33"/>
        <end position="42"/>
    </location>
</feature>
<dbReference type="GO" id="GO:0015087">
    <property type="term" value="F:cobalt ion transmembrane transporter activity"/>
    <property type="evidence" value="ECO:0007669"/>
    <property type="project" value="TreeGrafter"/>
</dbReference>
<dbReference type="eggNOG" id="ENOG502RJY5">
    <property type="taxonomic scope" value="Eukaryota"/>
</dbReference>
<organism evidence="7 8">
    <name type="scientific">Pyronema omphalodes (strain CBS 100304)</name>
    <name type="common">Pyronema confluens</name>
    <dbReference type="NCBI Taxonomy" id="1076935"/>
    <lineage>
        <taxon>Eukaryota</taxon>
        <taxon>Fungi</taxon>
        <taxon>Dikarya</taxon>
        <taxon>Ascomycota</taxon>
        <taxon>Pezizomycotina</taxon>
        <taxon>Pezizomycetes</taxon>
        <taxon>Pezizales</taxon>
        <taxon>Pyronemataceae</taxon>
        <taxon>Pyronema</taxon>
    </lineage>
</organism>
<dbReference type="GO" id="GO:0015095">
    <property type="term" value="F:magnesium ion transmembrane transporter activity"/>
    <property type="evidence" value="ECO:0007669"/>
    <property type="project" value="TreeGrafter"/>
</dbReference>
<dbReference type="GO" id="GO:0005886">
    <property type="term" value="C:plasma membrane"/>
    <property type="evidence" value="ECO:0007669"/>
    <property type="project" value="UniProtKB-SubCell"/>
</dbReference>
<keyword evidence="3 6" id="KW-1133">Transmembrane helix</keyword>
<feature type="transmembrane region" description="Helical" evidence="6">
    <location>
        <begin position="445"/>
        <end position="466"/>
    </location>
</feature>
<dbReference type="PANTHER" id="PTHR46494:SF1">
    <property type="entry name" value="CORA FAMILY METAL ION TRANSPORTER (EUROFUNG)"/>
    <property type="match status" value="1"/>
</dbReference>
<feature type="transmembrane region" description="Helical" evidence="6">
    <location>
        <begin position="478"/>
        <end position="499"/>
    </location>
</feature>
<evidence type="ECO:0000256" key="5">
    <source>
        <dbReference type="SAM" id="MobiDB-lite"/>
    </source>
</evidence>
<dbReference type="InterPro" id="IPR045863">
    <property type="entry name" value="CorA_TM1_TM2"/>
</dbReference>
<keyword evidence="4 6" id="KW-0472">Membrane</keyword>
<dbReference type="AlphaFoldDB" id="U4L856"/>
<dbReference type="STRING" id="1076935.U4L856"/>
<evidence type="ECO:0000256" key="4">
    <source>
        <dbReference type="ARBA" id="ARBA00023136"/>
    </source>
</evidence>
<feature type="region of interest" description="Disordered" evidence="5">
    <location>
        <begin position="678"/>
        <end position="697"/>
    </location>
</feature>
<dbReference type="EMBL" id="HF935285">
    <property type="protein sequence ID" value="CCX06324.1"/>
    <property type="molecule type" value="Genomic_DNA"/>
</dbReference>
<evidence type="ECO:0000256" key="6">
    <source>
        <dbReference type="SAM" id="Phobius"/>
    </source>
</evidence>
<dbReference type="SUPFAM" id="SSF144083">
    <property type="entry name" value="Magnesium transport protein CorA, transmembrane region"/>
    <property type="match status" value="1"/>
</dbReference>
<dbReference type="Gene3D" id="1.20.58.340">
    <property type="entry name" value="Magnesium transport protein CorA, transmembrane region"/>
    <property type="match status" value="1"/>
</dbReference>
<dbReference type="OMA" id="HVQNADW"/>
<evidence type="ECO:0000256" key="1">
    <source>
        <dbReference type="ARBA" id="ARBA00004651"/>
    </source>
</evidence>
<dbReference type="Proteomes" id="UP000018144">
    <property type="component" value="Unassembled WGS sequence"/>
</dbReference>
<dbReference type="Pfam" id="PF01544">
    <property type="entry name" value="CorA"/>
    <property type="match status" value="1"/>
</dbReference>
<evidence type="ECO:0000256" key="2">
    <source>
        <dbReference type="ARBA" id="ARBA00022692"/>
    </source>
</evidence>
<accession>U4L856</accession>
<keyword evidence="8" id="KW-1185">Reference proteome</keyword>
<evidence type="ECO:0000313" key="7">
    <source>
        <dbReference type="EMBL" id="CCX06324.1"/>
    </source>
</evidence>
<dbReference type="GO" id="GO:0050897">
    <property type="term" value="F:cobalt ion binding"/>
    <property type="evidence" value="ECO:0007669"/>
    <property type="project" value="TreeGrafter"/>
</dbReference>
<proteinExistence type="predicted"/>
<dbReference type="PANTHER" id="PTHR46494">
    <property type="entry name" value="CORA FAMILY METAL ION TRANSPORTER (EUROFUNG)"/>
    <property type="match status" value="1"/>
</dbReference>
<protein>
    <submittedName>
        <fullName evidence="7">Uncharacterized protein</fullName>
    </submittedName>
</protein>
<feature type="compositionally biased region" description="Polar residues" evidence="5">
    <location>
        <begin position="1"/>
        <end position="18"/>
    </location>
</feature>
<name>U4L856_PYROM</name>
<dbReference type="GO" id="GO:0000287">
    <property type="term" value="F:magnesium ion binding"/>
    <property type="evidence" value="ECO:0007669"/>
    <property type="project" value="TreeGrafter"/>
</dbReference>
<dbReference type="InterPro" id="IPR002523">
    <property type="entry name" value="MgTranspt_CorA/ZnTranspt_ZntB"/>
</dbReference>